<accession>A0A080Z9P3</accession>
<dbReference type="GO" id="GO:0006402">
    <property type="term" value="P:mRNA catabolic process"/>
    <property type="evidence" value="ECO:0007669"/>
    <property type="project" value="TreeGrafter"/>
</dbReference>
<feature type="compositionally biased region" description="Basic residues" evidence="7">
    <location>
        <begin position="241"/>
        <end position="252"/>
    </location>
</feature>
<feature type="compositionally biased region" description="Low complexity" evidence="7">
    <location>
        <begin position="159"/>
        <end position="171"/>
    </location>
</feature>
<dbReference type="AlphaFoldDB" id="A0A080Z9P3"/>
<feature type="compositionally biased region" description="Polar residues" evidence="7">
    <location>
        <begin position="258"/>
        <end position="268"/>
    </location>
</feature>
<keyword evidence="5" id="KW-0694">RNA-binding</keyword>
<evidence type="ECO:0000256" key="5">
    <source>
        <dbReference type="ARBA" id="ARBA00022884"/>
    </source>
</evidence>
<evidence type="ECO:0000256" key="1">
    <source>
        <dbReference type="ARBA" id="ARBA00005785"/>
    </source>
</evidence>
<feature type="compositionally biased region" description="Low complexity" evidence="7">
    <location>
        <begin position="227"/>
        <end position="240"/>
    </location>
</feature>
<feature type="domain" description="RNB" evidence="8">
    <location>
        <begin position="618"/>
        <end position="977"/>
    </location>
</feature>
<dbReference type="InterPro" id="IPR050180">
    <property type="entry name" value="RNR_Ribonuclease"/>
</dbReference>
<sequence length="1140" mass="128111">CSLPSEQRIQKASKMAQRDGCPRVKLSWQEALGEEAAAAAVAQAQAQKPKKSKSKKASPKPQPKDAKPKRKKRHPNDVRTEQDMDAIAGFDDSSENELEEEMDTFGGAGFVLVDLESELEELALVATEEGFANVRVGMAQSKQKRNNKKKKKEKKTEQKATTAVEPVQETTNKAKKTAKKVRQAQKFLETIEVEDVEVEMAMIETEKIKKSKKKKKGKEGKQEEVNAAATATTAAKSTQGKAKKEKQAKKEKKKDTAKSNTQGSTGNVPKNDKKPKKRAAKEKETMELEEKQAAPSQSRADGKPKSTNRGNRGNGQVTYSEYLDRDVVIRGLETGGLLQGKLRVNAMYRMDGYITVDGLSMDILVKGMQDRNRALDGDLVAVRLHPESEWKALDDEGDRRAVVSKPMSSSAGVDQNALHSLWLPSVETEKCFFKLSTDEENSVDMLKQSMSRLNERMKEYRRRPTASVVFILAQGNSNGFIGSLEPATKVKDLTSPLSSNDNYAYFNADDQRLPRRIRIPRLQLPDEFVSRPLLYSKTMLCFCRIKAWSTRHQSPMGEFVKTVGEYTGIETGISAILSKHGLQSHTLDFDSSILNELDEKYGTSGEKWEIPPEELQKRRDFRDTQIFSIDPYNARDLDDALHIRALDDARTKFEIGVHIADVTHFIEHNSLLDQEARSRATSVYLANRVLPMLPRILCEKLCSLQPQVDRLAFSVVWQMNVDGTLVDGVEPWFGKSIIRSCCKLDYGSAQKMLDGIITSDGVDEWEEDRRPIPGANPSITNATVIQSVKDLWSIGENRRAMRFETGAVSLNDVKLVFSLDAKGNPTRYGSYELKDSNRLVEEYMLLANYLVAQQLLRAHGPLAFLRHHPPPVSRSMDQALELLGKSDINVDGRSTKQLTESLERVRQDCGETTFVIAQALIIKPMKPAEYMVAGNGASPDSWRHYALNIPYYTHFTSPIRRYADVVVHRLLQESVVRSSSLDAENPESRMVEFTSVAQNCNEKKMTSKNAEKECDKVFLCAYVQHHGDVEVTGVVLSMGQKSFTVYILELGLEQRLFLQEINLKGSWNEKTSQLSIRLPVQKKRDEDEDTKSGDHEAPAQARKYGSEMLKLSFMKQLQMRMSTTKKMPLALTFTVIGEKS</sequence>
<feature type="compositionally biased region" description="Low complexity" evidence="7">
    <location>
        <begin position="36"/>
        <end position="47"/>
    </location>
</feature>
<feature type="compositionally biased region" description="Basic and acidic residues" evidence="7">
    <location>
        <begin position="281"/>
        <end position="292"/>
    </location>
</feature>
<feature type="non-terminal residue" evidence="9">
    <location>
        <position position="1"/>
    </location>
</feature>
<evidence type="ECO:0000313" key="10">
    <source>
        <dbReference type="Proteomes" id="UP000028582"/>
    </source>
</evidence>
<feature type="region of interest" description="Disordered" evidence="7">
    <location>
        <begin position="35"/>
        <end position="101"/>
    </location>
</feature>
<dbReference type="Pfam" id="PF00773">
    <property type="entry name" value="RNB"/>
    <property type="match status" value="1"/>
</dbReference>
<dbReference type="Pfam" id="PF17849">
    <property type="entry name" value="OB_Dis3"/>
    <property type="match status" value="1"/>
</dbReference>
<dbReference type="SMART" id="SM00955">
    <property type="entry name" value="RNB"/>
    <property type="match status" value="1"/>
</dbReference>
<organism evidence="9 10">
    <name type="scientific">Phytophthora nicotianae P1976</name>
    <dbReference type="NCBI Taxonomy" id="1317066"/>
    <lineage>
        <taxon>Eukaryota</taxon>
        <taxon>Sar</taxon>
        <taxon>Stramenopiles</taxon>
        <taxon>Oomycota</taxon>
        <taxon>Peronosporomycetes</taxon>
        <taxon>Peronosporales</taxon>
        <taxon>Peronosporaceae</taxon>
        <taxon>Phytophthora</taxon>
    </lineage>
</organism>
<dbReference type="PROSITE" id="PS01175">
    <property type="entry name" value="RIBONUCLEASE_II"/>
    <property type="match status" value="1"/>
</dbReference>
<evidence type="ECO:0000256" key="3">
    <source>
        <dbReference type="ARBA" id="ARBA00022801"/>
    </source>
</evidence>
<evidence type="ECO:0000256" key="6">
    <source>
        <dbReference type="RuleBase" id="RU003901"/>
    </source>
</evidence>
<evidence type="ECO:0000256" key="4">
    <source>
        <dbReference type="ARBA" id="ARBA00022839"/>
    </source>
</evidence>
<feature type="compositionally biased region" description="Basic residues" evidence="7">
    <location>
        <begin position="48"/>
        <end position="58"/>
    </location>
</feature>
<keyword evidence="2" id="KW-0540">Nuclease</keyword>
<dbReference type="GO" id="GO:0003723">
    <property type="term" value="F:RNA binding"/>
    <property type="evidence" value="ECO:0007669"/>
    <property type="project" value="UniProtKB-KW"/>
</dbReference>
<evidence type="ECO:0000259" key="8">
    <source>
        <dbReference type="SMART" id="SM00955"/>
    </source>
</evidence>
<dbReference type="GO" id="GO:0000175">
    <property type="term" value="F:3'-5'-RNA exonuclease activity"/>
    <property type="evidence" value="ECO:0007669"/>
    <property type="project" value="TreeGrafter"/>
</dbReference>
<comment type="similarity">
    <text evidence="1 6">Belongs to the RNR ribonuclease family.</text>
</comment>
<dbReference type="InterPro" id="IPR012340">
    <property type="entry name" value="NA-bd_OB-fold"/>
</dbReference>
<comment type="caution">
    <text evidence="9">The sequence shown here is derived from an EMBL/GenBank/DDBJ whole genome shotgun (WGS) entry which is preliminary data.</text>
</comment>
<dbReference type="OrthoDB" id="372421at2759"/>
<dbReference type="Gene3D" id="2.40.50.690">
    <property type="match status" value="1"/>
</dbReference>
<feature type="region of interest" description="Disordered" evidence="7">
    <location>
        <begin position="1"/>
        <end position="22"/>
    </location>
</feature>
<evidence type="ECO:0000256" key="2">
    <source>
        <dbReference type="ARBA" id="ARBA00022722"/>
    </source>
</evidence>
<gene>
    <name evidence="9" type="ORF">F444_18911</name>
</gene>
<feature type="region of interest" description="Disordered" evidence="7">
    <location>
        <begin position="1078"/>
        <end position="1101"/>
    </location>
</feature>
<dbReference type="Pfam" id="PF17216">
    <property type="entry name" value="Rrp44_CSD1"/>
    <property type="match status" value="1"/>
</dbReference>
<dbReference type="GO" id="GO:0000932">
    <property type="term" value="C:P-body"/>
    <property type="evidence" value="ECO:0007669"/>
    <property type="project" value="TreeGrafter"/>
</dbReference>
<feature type="region of interest" description="Disordered" evidence="7">
    <location>
        <begin position="204"/>
        <end position="318"/>
    </location>
</feature>
<feature type="compositionally biased region" description="Acidic residues" evidence="7">
    <location>
        <begin position="92"/>
        <end position="101"/>
    </location>
</feature>
<dbReference type="InterPro" id="IPR022966">
    <property type="entry name" value="RNase_II/R_CS"/>
</dbReference>
<dbReference type="InterPro" id="IPR041505">
    <property type="entry name" value="Dis3_CSD2"/>
</dbReference>
<dbReference type="InterPro" id="IPR033771">
    <property type="entry name" value="Rrp44_CSD1"/>
</dbReference>
<dbReference type="SUPFAM" id="SSF50249">
    <property type="entry name" value="Nucleic acid-binding proteins"/>
    <property type="match status" value="2"/>
</dbReference>
<dbReference type="Pfam" id="PF17877">
    <property type="entry name" value="Dis3l2_C_term"/>
    <property type="match status" value="1"/>
</dbReference>
<dbReference type="InterPro" id="IPR001900">
    <property type="entry name" value="RNase_II/R"/>
</dbReference>
<keyword evidence="3" id="KW-0378">Hydrolase</keyword>
<protein>
    <recommendedName>
        <fullName evidence="8">RNB domain-containing protein</fullName>
    </recommendedName>
</protein>
<feature type="compositionally biased region" description="Basic residues" evidence="7">
    <location>
        <begin position="209"/>
        <end position="218"/>
    </location>
</feature>
<feature type="compositionally biased region" description="Basic residues" evidence="7">
    <location>
        <begin position="142"/>
        <end position="153"/>
    </location>
</feature>
<name>A0A080Z9P3_PHYNI</name>
<feature type="compositionally biased region" description="Polar residues" evidence="7">
    <location>
        <begin position="294"/>
        <end position="318"/>
    </location>
</feature>
<feature type="compositionally biased region" description="Basic and acidic residues" evidence="7">
    <location>
        <begin position="1082"/>
        <end position="1097"/>
    </location>
</feature>
<dbReference type="Gene3D" id="2.40.50.700">
    <property type="match status" value="1"/>
</dbReference>
<dbReference type="EMBL" id="ANJA01003499">
    <property type="protein sequence ID" value="ETO63354.1"/>
    <property type="molecule type" value="Genomic_DNA"/>
</dbReference>
<evidence type="ECO:0000256" key="7">
    <source>
        <dbReference type="SAM" id="MobiDB-lite"/>
    </source>
</evidence>
<dbReference type="Proteomes" id="UP000028582">
    <property type="component" value="Unassembled WGS sequence"/>
</dbReference>
<feature type="region of interest" description="Disordered" evidence="7">
    <location>
        <begin position="139"/>
        <end position="177"/>
    </location>
</feature>
<dbReference type="PANTHER" id="PTHR23355">
    <property type="entry name" value="RIBONUCLEASE"/>
    <property type="match status" value="1"/>
</dbReference>
<dbReference type="InterPro" id="IPR041093">
    <property type="entry name" value="Dis3l2-like_C"/>
</dbReference>
<dbReference type="PANTHER" id="PTHR23355:SF9">
    <property type="entry name" value="DIS3-LIKE EXONUCLEASE 2"/>
    <property type="match status" value="1"/>
</dbReference>
<reference evidence="9 10" key="1">
    <citation type="submission" date="2013-11" db="EMBL/GenBank/DDBJ databases">
        <title>The Genome Sequence of Phytophthora parasitica P1976.</title>
        <authorList>
            <consortium name="The Broad Institute Genomics Platform"/>
            <person name="Russ C."/>
            <person name="Tyler B."/>
            <person name="Panabieres F."/>
            <person name="Shan W."/>
            <person name="Tripathy S."/>
            <person name="Grunwald N."/>
            <person name="Machado M."/>
            <person name="Johnson C.S."/>
            <person name="Walker B."/>
            <person name="Young S."/>
            <person name="Zeng Q."/>
            <person name="Gargeya S."/>
            <person name="Fitzgerald M."/>
            <person name="Haas B."/>
            <person name="Abouelleil A."/>
            <person name="Allen A.W."/>
            <person name="Alvarado L."/>
            <person name="Arachchi H.M."/>
            <person name="Berlin A.M."/>
            <person name="Chapman S.B."/>
            <person name="Gainer-Dewar J."/>
            <person name="Goldberg J."/>
            <person name="Griggs A."/>
            <person name="Gujja S."/>
            <person name="Hansen M."/>
            <person name="Howarth C."/>
            <person name="Imamovic A."/>
            <person name="Ireland A."/>
            <person name="Larimer J."/>
            <person name="McCowan C."/>
            <person name="Murphy C."/>
            <person name="Pearson M."/>
            <person name="Poon T.W."/>
            <person name="Priest M."/>
            <person name="Roberts A."/>
            <person name="Saif S."/>
            <person name="Shea T."/>
            <person name="Sisk P."/>
            <person name="Sykes S."/>
            <person name="Wortman J."/>
            <person name="Nusbaum C."/>
            <person name="Birren B."/>
        </authorList>
    </citation>
    <scope>NUCLEOTIDE SEQUENCE [LARGE SCALE GENOMIC DNA]</scope>
    <source>
        <strain evidence="9 10">P1976</strain>
    </source>
</reference>
<keyword evidence="4" id="KW-0269">Exonuclease</keyword>
<evidence type="ECO:0000313" key="9">
    <source>
        <dbReference type="EMBL" id="ETO63354.1"/>
    </source>
</evidence>
<proteinExistence type="inferred from homology"/>